<protein>
    <submittedName>
        <fullName evidence="1">Uncharacterized protein</fullName>
    </submittedName>
</protein>
<dbReference type="AlphaFoldDB" id="A0A5M3WB61"/>
<dbReference type="Proteomes" id="UP000334990">
    <property type="component" value="Unassembled WGS sequence"/>
</dbReference>
<evidence type="ECO:0000313" key="1">
    <source>
        <dbReference type="EMBL" id="GES05609.1"/>
    </source>
</evidence>
<dbReference type="OrthoDB" id="3537304at2"/>
<organism evidence="1 2">
    <name type="scientific">Acrocarpospora corrugata</name>
    <dbReference type="NCBI Taxonomy" id="35763"/>
    <lineage>
        <taxon>Bacteria</taxon>
        <taxon>Bacillati</taxon>
        <taxon>Actinomycetota</taxon>
        <taxon>Actinomycetes</taxon>
        <taxon>Streptosporangiales</taxon>
        <taxon>Streptosporangiaceae</taxon>
        <taxon>Acrocarpospora</taxon>
    </lineage>
</organism>
<evidence type="ECO:0000313" key="2">
    <source>
        <dbReference type="Proteomes" id="UP000334990"/>
    </source>
</evidence>
<comment type="caution">
    <text evidence="1">The sequence shown here is derived from an EMBL/GenBank/DDBJ whole genome shotgun (WGS) entry which is preliminary data.</text>
</comment>
<keyword evidence="2" id="KW-1185">Reference proteome</keyword>
<accession>A0A5M3WB61</accession>
<sequence length="81" mass="9139">MQQWLRSSPLPTIWPADRYEVRCTRPAPDFTTVDRYHFAELAHEAAEGVQAAGLASQIVVVRLEDGIVLFEQGMTVPLEAW</sequence>
<dbReference type="EMBL" id="BLAD01000106">
    <property type="protein sequence ID" value="GES05609.1"/>
    <property type="molecule type" value="Genomic_DNA"/>
</dbReference>
<gene>
    <name evidence="1" type="ORF">Acor_76770</name>
</gene>
<reference evidence="1 2" key="1">
    <citation type="submission" date="2019-10" db="EMBL/GenBank/DDBJ databases">
        <title>Whole genome shotgun sequence of Acrocarpospora corrugata NBRC 13972.</title>
        <authorList>
            <person name="Ichikawa N."/>
            <person name="Kimura A."/>
            <person name="Kitahashi Y."/>
            <person name="Komaki H."/>
            <person name="Oguchi A."/>
        </authorList>
    </citation>
    <scope>NUCLEOTIDE SEQUENCE [LARGE SCALE GENOMIC DNA]</scope>
    <source>
        <strain evidence="1 2">NBRC 13972</strain>
    </source>
</reference>
<name>A0A5M3WB61_9ACTN</name>
<proteinExistence type="predicted"/>
<dbReference type="RefSeq" id="WP_155341591.1">
    <property type="nucleotide sequence ID" value="NZ_BAAABN010000018.1"/>
</dbReference>